<evidence type="ECO:0000313" key="11">
    <source>
        <dbReference type="EMBL" id="MFC3685970.1"/>
    </source>
</evidence>
<dbReference type="InterPro" id="IPR036526">
    <property type="entry name" value="C-N_Hydrolase_sf"/>
</dbReference>
<dbReference type="RefSeq" id="WP_382178057.1">
    <property type="nucleotide sequence ID" value="NZ_JBHRXX010000009.1"/>
</dbReference>
<feature type="binding site" evidence="7">
    <location>
        <position position="413"/>
    </location>
    <ligand>
        <name>ATP</name>
        <dbReference type="ChEBI" id="CHEBI:30616"/>
    </ligand>
</feature>
<dbReference type="InterPro" id="IPR022310">
    <property type="entry name" value="NAD/GMP_synthase"/>
</dbReference>
<keyword evidence="6 7" id="KW-0520">NAD</keyword>
<dbReference type="Gene3D" id="3.60.110.10">
    <property type="entry name" value="Carbon-nitrogen hydrolase"/>
    <property type="match status" value="1"/>
</dbReference>
<feature type="binding site" evidence="7">
    <location>
        <position position="192"/>
    </location>
    <ligand>
        <name>L-glutamine</name>
        <dbReference type="ChEBI" id="CHEBI:58359"/>
    </ligand>
</feature>
<dbReference type="CDD" id="cd00553">
    <property type="entry name" value="NAD_synthase"/>
    <property type="match status" value="1"/>
</dbReference>
<comment type="similarity">
    <text evidence="2 7 8">In the C-terminal section; belongs to the NAD synthetase family.</text>
</comment>
<comment type="caution">
    <text evidence="11">The sequence shown here is derived from an EMBL/GenBank/DDBJ whole genome shotgun (WGS) entry which is preliminary data.</text>
</comment>
<gene>
    <name evidence="7" type="primary">nadE</name>
    <name evidence="11" type="ORF">ACFOPI_20405</name>
</gene>
<feature type="domain" description="CN hydrolase" evidence="10">
    <location>
        <begin position="3"/>
        <end position="275"/>
    </location>
</feature>
<keyword evidence="12" id="KW-1185">Reference proteome</keyword>
<comment type="pathway">
    <text evidence="1 7 8">Cofactor biosynthesis; NAD(+) biosynthesis; NAD(+) from deamido-NAD(+) (L-Gln route): step 1/1.</text>
</comment>
<dbReference type="Pfam" id="PF02540">
    <property type="entry name" value="NAD_synthase"/>
    <property type="match status" value="1"/>
</dbReference>
<dbReference type="Pfam" id="PF00795">
    <property type="entry name" value="CN_hydrolase"/>
    <property type="match status" value="1"/>
</dbReference>
<keyword evidence="5 7" id="KW-0067">ATP-binding</keyword>
<organism evidence="11 12">
    <name type="scientific">Hydrogenophaga luteola</name>
    <dbReference type="NCBI Taxonomy" id="1591122"/>
    <lineage>
        <taxon>Bacteria</taxon>
        <taxon>Pseudomonadati</taxon>
        <taxon>Pseudomonadota</taxon>
        <taxon>Betaproteobacteria</taxon>
        <taxon>Burkholderiales</taxon>
        <taxon>Comamonadaceae</taxon>
        <taxon>Hydrogenophaga</taxon>
    </lineage>
</organism>
<evidence type="ECO:0000256" key="3">
    <source>
        <dbReference type="ARBA" id="ARBA00022598"/>
    </source>
</evidence>
<comment type="caution">
    <text evidence="7">Lacks conserved residue(s) required for the propagation of feature annotation.</text>
</comment>
<evidence type="ECO:0000256" key="1">
    <source>
        <dbReference type="ARBA" id="ARBA00005188"/>
    </source>
</evidence>
<dbReference type="SUPFAM" id="SSF56317">
    <property type="entry name" value="Carbon-nitrogen hydrolase"/>
    <property type="match status" value="1"/>
</dbReference>
<evidence type="ECO:0000256" key="6">
    <source>
        <dbReference type="ARBA" id="ARBA00023027"/>
    </source>
</evidence>
<dbReference type="PROSITE" id="PS50263">
    <property type="entry name" value="CN_HYDROLASE"/>
    <property type="match status" value="1"/>
</dbReference>
<dbReference type="PANTHER" id="PTHR23090">
    <property type="entry name" value="NH 3 /GLUTAMINE-DEPENDENT NAD + SYNTHETASE"/>
    <property type="match status" value="1"/>
</dbReference>
<dbReference type="InterPro" id="IPR003010">
    <property type="entry name" value="C-N_Hydrolase"/>
</dbReference>
<sequence>MTLKICVAQLNFVVGDMTGNARRIVEAARSAHAGGAQLLVTPELALCGYAAEDLFLRPAFVDASDDALKVIVSGTADLKGLHIVVGHPARIEGDAGVRNRSVSVASLYNAASVVCEGRITHTYAKRELPNYQVFDERRYFVPGDDVGVFDVLDSTGRSAKVGLLICEDAWFDEPAADARAAGAEVLVVINASPFHVGKGGERESTMRDRARAVGLPLVYAHLVGGQDEIVFEGRSFVLCADGGLAGRAISFEESLFDIAMTRADGGWQIEATVDRPHSLEADLWHALVLGVRDYLGKNGFPGALLGLSGGIDSALVLAIAVDALGKERVRAVMMPSPYTADISWIDARDMVARLGVRYDEIAIAPEFESFRASLTPLFEGRPEDTTEENLQARIRGTLLMALSNKFGSIVLTTGNKSEMATGYCTLYGDMAGGFAVIKDVAKTMVFRLARWRNAHDPYGTGANPIPERIITRPPSAELRPDQKDQDSLPEYEVLDAIIERYMENDRSPDQIVAEGYPQADVDKVVRLIRINEYKRRQAPIGIRVTHRSFGKDWRYPITSRYRA</sequence>
<dbReference type="InterPro" id="IPR014445">
    <property type="entry name" value="Gln-dep_NAD_synthase"/>
</dbReference>
<evidence type="ECO:0000259" key="10">
    <source>
        <dbReference type="PROSITE" id="PS50263"/>
    </source>
</evidence>
<evidence type="ECO:0000256" key="5">
    <source>
        <dbReference type="ARBA" id="ARBA00022840"/>
    </source>
</evidence>
<dbReference type="GO" id="GO:0003952">
    <property type="term" value="F:NAD+ synthase (glutamine-hydrolyzing) activity"/>
    <property type="evidence" value="ECO:0007669"/>
    <property type="project" value="UniProtKB-EC"/>
</dbReference>
<evidence type="ECO:0000256" key="9">
    <source>
        <dbReference type="RuleBase" id="RU003811"/>
    </source>
</evidence>
<evidence type="ECO:0000256" key="2">
    <source>
        <dbReference type="ARBA" id="ARBA00007145"/>
    </source>
</evidence>
<feature type="active site" description="Proton acceptor; for glutaminase activity" evidence="7">
    <location>
        <position position="43"/>
    </location>
</feature>
<dbReference type="EC" id="6.3.5.1" evidence="7 8"/>
<evidence type="ECO:0000256" key="7">
    <source>
        <dbReference type="HAMAP-Rule" id="MF_02090"/>
    </source>
</evidence>
<dbReference type="EMBL" id="JBHRXX010000009">
    <property type="protein sequence ID" value="MFC3685970.1"/>
    <property type="molecule type" value="Genomic_DNA"/>
</dbReference>
<accession>A0ABV7W866</accession>
<keyword evidence="3 7" id="KW-0436">Ligase</keyword>
<feature type="binding site" evidence="7">
    <location>
        <position position="131"/>
    </location>
    <ligand>
        <name>L-glutamine</name>
        <dbReference type="ChEBI" id="CHEBI:58359"/>
    </ligand>
</feature>
<feature type="binding site" evidence="7">
    <location>
        <position position="534"/>
    </location>
    <ligand>
        <name>deamido-NAD(+)</name>
        <dbReference type="ChEBI" id="CHEBI:58437"/>
        <note>ligand shared between two neighboring subunits</note>
    </ligand>
</feature>
<feature type="binding site" evidence="7">
    <location>
        <position position="198"/>
    </location>
    <ligand>
        <name>L-glutamine</name>
        <dbReference type="ChEBI" id="CHEBI:58359"/>
    </ligand>
</feature>
<dbReference type="NCBIfam" id="TIGR00552">
    <property type="entry name" value="nadE"/>
    <property type="match status" value="1"/>
</dbReference>
<dbReference type="Proteomes" id="UP001595729">
    <property type="component" value="Unassembled WGS sequence"/>
</dbReference>
<protein>
    <recommendedName>
        <fullName evidence="7 8">Glutamine-dependent NAD(+) synthetase</fullName>
        <ecNumber evidence="7 8">6.3.5.1</ecNumber>
    </recommendedName>
    <alternativeName>
        <fullName evidence="7 8">NAD(+) synthase [glutamine-hydrolyzing]</fullName>
    </alternativeName>
</protein>
<dbReference type="NCBIfam" id="NF010588">
    <property type="entry name" value="PRK13981.1"/>
    <property type="match status" value="1"/>
</dbReference>
<comment type="similarity">
    <text evidence="9">Belongs to the NAD synthetase family.</text>
</comment>
<evidence type="ECO:0000256" key="4">
    <source>
        <dbReference type="ARBA" id="ARBA00022741"/>
    </source>
</evidence>
<dbReference type="Gene3D" id="3.40.50.620">
    <property type="entry name" value="HUPs"/>
    <property type="match status" value="1"/>
</dbReference>
<dbReference type="PANTHER" id="PTHR23090:SF9">
    <property type="entry name" value="GLUTAMINE-DEPENDENT NAD(+) SYNTHETASE"/>
    <property type="match status" value="1"/>
</dbReference>
<proteinExistence type="inferred from homology"/>
<reference evidence="12" key="1">
    <citation type="journal article" date="2019" name="Int. J. Syst. Evol. Microbiol.">
        <title>The Global Catalogue of Microorganisms (GCM) 10K type strain sequencing project: providing services to taxonomists for standard genome sequencing and annotation.</title>
        <authorList>
            <consortium name="The Broad Institute Genomics Platform"/>
            <consortium name="The Broad Institute Genome Sequencing Center for Infectious Disease"/>
            <person name="Wu L."/>
            <person name="Ma J."/>
        </authorList>
    </citation>
    <scope>NUCLEOTIDE SEQUENCE [LARGE SCALE GENOMIC DNA]</scope>
    <source>
        <strain evidence="12">KCTC 42501</strain>
    </source>
</reference>
<keyword evidence="4 7" id="KW-0547">Nucleotide-binding</keyword>
<evidence type="ECO:0000313" key="12">
    <source>
        <dbReference type="Proteomes" id="UP001595729"/>
    </source>
</evidence>
<feature type="active site" description="Nucleophile; for glutaminase activity" evidence="7">
    <location>
        <position position="166"/>
    </location>
</feature>
<name>A0ABV7W866_9BURK</name>
<dbReference type="PIRSF" id="PIRSF006630">
    <property type="entry name" value="NADS_GAT"/>
    <property type="match status" value="1"/>
</dbReference>
<feature type="binding site" evidence="7">
    <location>
        <begin position="306"/>
        <end position="313"/>
    </location>
    <ligand>
        <name>ATP</name>
        <dbReference type="ChEBI" id="CHEBI:30616"/>
    </ligand>
</feature>
<dbReference type="InterPro" id="IPR014729">
    <property type="entry name" value="Rossmann-like_a/b/a_fold"/>
</dbReference>
<dbReference type="CDD" id="cd07570">
    <property type="entry name" value="GAT_Gln-NAD-synth"/>
    <property type="match status" value="1"/>
</dbReference>
<dbReference type="InterPro" id="IPR003694">
    <property type="entry name" value="NAD_synthase"/>
</dbReference>
<dbReference type="HAMAP" id="MF_02090">
    <property type="entry name" value="NadE_glutamine_dep"/>
    <property type="match status" value="1"/>
</dbReference>
<comment type="function">
    <text evidence="7">Catalyzes the ATP-dependent amidation of deamido-NAD to form NAD. Uses L-glutamine as a nitrogen source.</text>
</comment>
<feature type="binding site" evidence="7">
    <location>
        <position position="418"/>
    </location>
    <ligand>
        <name>deamido-NAD(+)</name>
        <dbReference type="ChEBI" id="CHEBI:58437"/>
        <note>ligand shared between two neighboring subunits</note>
    </ligand>
</feature>
<feature type="binding site" evidence="7">
    <location>
        <position position="389"/>
    </location>
    <ligand>
        <name>deamido-NAD(+)</name>
        <dbReference type="ChEBI" id="CHEBI:58437"/>
        <note>ligand shared between two neighboring subunits</note>
    </ligand>
</feature>
<feature type="active site" description="For glutaminase activity" evidence="7">
    <location>
        <position position="125"/>
    </location>
</feature>
<dbReference type="SUPFAM" id="SSF52402">
    <property type="entry name" value="Adenine nucleotide alpha hydrolases-like"/>
    <property type="match status" value="1"/>
</dbReference>
<comment type="catalytic activity">
    <reaction evidence="7 8">
        <text>deamido-NAD(+) + L-glutamine + ATP + H2O = L-glutamate + AMP + diphosphate + NAD(+) + H(+)</text>
        <dbReference type="Rhea" id="RHEA:24384"/>
        <dbReference type="ChEBI" id="CHEBI:15377"/>
        <dbReference type="ChEBI" id="CHEBI:15378"/>
        <dbReference type="ChEBI" id="CHEBI:29985"/>
        <dbReference type="ChEBI" id="CHEBI:30616"/>
        <dbReference type="ChEBI" id="CHEBI:33019"/>
        <dbReference type="ChEBI" id="CHEBI:57540"/>
        <dbReference type="ChEBI" id="CHEBI:58359"/>
        <dbReference type="ChEBI" id="CHEBI:58437"/>
        <dbReference type="ChEBI" id="CHEBI:456215"/>
        <dbReference type="EC" id="6.3.5.1"/>
    </reaction>
</comment>
<evidence type="ECO:0000256" key="8">
    <source>
        <dbReference type="PIRNR" id="PIRNR006630"/>
    </source>
</evidence>